<evidence type="ECO:0000313" key="1">
    <source>
        <dbReference type="EMBL" id="QHZ59782.1"/>
    </source>
</evidence>
<organism evidence="1 2">
    <name type="scientific">Alteromonas phage vB_AmeM_PT11-V22</name>
    <dbReference type="NCBI Taxonomy" id="2704031"/>
    <lineage>
        <taxon>Viruses</taxon>
        <taxon>Duplodnaviria</taxon>
        <taxon>Heunggongvirae</taxon>
        <taxon>Uroviricota</taxon>
        <taxon>Caudoviricetes</taxon>
        <taxon>Myoalterovirus</taxon>
        <taxon>Myoalterovirus PT11V22</taxon>
    </lineage>
</organism>
<sequence>MYPADLKADQFFKSIILQVCDNESYNDQVLTTEAEKIQFLKDTFYSELGWSVERVGLRQACQNWLQGLASACTVPFYNGEIIELYEASLGRKLLEREEDRILFSDTHSYWYYMGLTLAGMFKNN</sequence>
<name>A0A6C0R2Z9_9CAUD</name>
<dbReference type="EMBL" id="MN877442">
    <property type="protein sequence ID" value="QHZ59782.1"/>
    <property type="molecule type" value="Genomic_DNA"/>
</dbReference>
<proteinExistence type="predicted"/>
<dbReference type="KEGG" id="vg:55626526"/>
<evidence type="ECO:0000313" key="2">
    <source>
        <dbReference type="Proteomes" id="UP000479357"/>
    </source>
</evidence>
<dbReference type="Proteomes" id="UP000479357">
    <property type="component" value="Segment"/>
</dbReference>
<dbReference type="RefSeq" id="YP_009855786.1">
    <property type="nucleotide sequence ID" value="NC_048847.1"/>
</dbReference>
<reference evidence="1 2" key="1">
    <citation type="submission" date="2019-12" db="EMBL/GenBank/DDBJ databases">
        <title>Alteromonas phage V22 represents a new genus of marine bacteriophages that requires a novel tail fiber chaperone for host recognition.</title>
        <authorList>
            <person name="Gonzalez-Serrano R."/>
            <person name="Dunne M."/>
            <person name="Rosselli R."/>
            <person name="Martin-Cuadrado A.-B."/>
            <person name="Grosboillot V."/>
            <person name="Zinsli L."/>
            <person name="Roda-Garcia J.J."/>
            <person name="Loessner M.J."/>
            <person name="Rodriguez-Valera F."/>
        </authorList>
    </citation>
    <scope>NUCLEOTIDE SEQUENCE [LARGE SCALE GENOMIC DNA]</scope>
</reference>
<keyword evidence="2" id="KW-1185">Reference proteome</keyword>
<protein>
    <submittedName>
        <fullName evidence="1">Uncharacterized protein</fullName>
    </submittedName>
</protein>
<dbReference type="GeneID" id="55626526"/>
<accession>A0A6C0R2Z9</accession>